<feature type="region of interest" description="Disordered" evidence="7">
    <location>
        <begin position="1"/>
        <end position="27"/>
    </location>
</feature>
<dbReference type="EMBL" id="SIDB01000013">
    <property type="protein sequence ID" value="KAI3424145.1"/>
    <property type="molecule type" value="Genomic_DNA"/>
</dbReference>
<accession>A0A9D4TFB2</accession>
<feature type="transmembrane region" description="Helical" evidence="6">
    <location>
        <begin position="188"/>
        <end position="208"/>
    </location>
</feature>
<comment type="caution">
    <text evidence="8">The sequence shown here is derived from an EMBL/GenBank/DDBJ whole genome shotgun (WGS) entry which is preliminary data.</text>
</comment>
<dbReference type="GO" id="GO:0015297">
    <property type="term" value="F:antiporter activity"/>
    <property type="evidence" value="ECO:0007669"/>
    <property type="project" value="InterPro"/>
</dbReference>
<dbReference type="InterPro" id="IPR045069">
    <property type="entry name" value="MATE_euk"/>
</dbReference>
<sequence length="569" mass="60203">MTDPPPRPSPFVDDEGEAADASDDADTAAGAATNLRNTLAGLSSKSAWSEAWEEATEAPLIAAALSGTSFTIAQCMVDEHQETESVKADEAAAVTLRHSPLAAWRSDAVRLLSLALPIAISNLLNYFVSAVGVSFVGRLGGLQLSAAVLASSIYNVTGQSIMMGLCGTIDTLAGQAFGARNFQALGAILQRALLVNFVFGAAIAVAWLRSERLFLLLGQEEALSATAARYLSIVAPCLPCVGILEACRRFLMAQGIVRPTTVVTACAAVLAPFYNWLFIVWLGKGLDGAAMALVALQLTSLLLLGSYVVYRNASMRGREDAAWQGWSRAAFSGWGVYLSLALPSVIMICCKWWSFEALILQAGWFPDAQLAVATMGLCSVTNAVVYMLLFGISMSASVRISNALGAGCPRGARRATLAAFGMTLLVLAAAITSLLLLKDKWVRLLTDVEPVIAAVVGLMPVFCLSLVGDGINVSLQALLRGAGKQKWGAMTNITSYWLLAIPLAHYLAFNCGWGVRGLWWGIATANTVQAAVMGIIVARFDYEAEARAAAARFALRAPLLQPDGGEEQA</sequence>
<dbReference type="InterPro" id="IPR002528">
    <property type="entry name" value="MATE_fam"/>
</dbReference>
<gene>
    <name evidence="8" type="ORF">D9Q98_009505</name>
</gene>
<feature type="transmembrane region" description="Helical" evidence="6">
    <location>
        <begin position="518"/>
        <end position="538"/>
    </location>
</feature>
<evidence type="ECO:0000313" key="8">
    <source>
        <dbReference type="EMBL" id="KAI3424145.1"/>
    </source>
</evidence>
<organism evidence="8 9">
    <name type="scientific">Chlorella vulgaris</name>
    <name type="common">Green alga</name>
    <dbReference type="NCBI Taxonomy" id="3077"/>
    <lineage>
        <taxon>Eukaryota</taxon>
        <taxon>Viridiplantae</taxon>
        <taxon>Chlorophyta</taxon>
        <taxon>core chlorophytes</taxon>
        <taxon>Trebouxiophyceae</taxon>
        <taxon>Chlorellales</taxon>
        <taxon>Chlorellaceae</taxon>
        <taxon>Chlorella clade</taxon>
        <taxon>Chlorella</taxon>
    </lineage>
</organism>
<feature type="transmembrane region" description="Helical" evidence="6">
    <location>
        <begin position="289"/>
        <end position="310"/>
    </location>
</feature>
<dbReference type="Proteomes" id="UP001055712">
    <property type="component" value="Unassembled WGS sequence"/>
</dbReference>
<evidence type="ECO:0000256" key="4">
    <source>
        <dbReference type="ARBA" id="ARBA00022989"/>
    </source>
</evidence>
<keyword evidence="9" id="KW-1185">Reference proteome</keyword>
<dbReference type="PANTHER" id="PTHR11206">
    <property type="entry name" value="MULTIDRUG RESISTANCE PROTEIN"/>
    <property type="match status" value="1"/>
</dbReference>
<evidence type="ECO:0000256" key="7">
    <source>
        <dbReference type="SAM" id="MobiDB-lite"/>
    </source>
</evidence>
<feature type="transmembrane region" description="Helical" evidence="6">
    <location>
        <begin position="114"/>
        <end position="136"/>
    </location>
</feature>
<dbReference type="GO" id="GO:1990961">
    <property type="term" value="P:xenobiotic detoxification by transmembrane export across the plasma membrane"/>
    <property type="evidence" value="ECO:0007669"/>
    <property type="project" value="InterPro"/>
</dbReference>
<feature type="transmembrane region" description="Helical" evidence="6">
    <location>
        <begin position="259"/>
        <end position="283"/>
    </location>
</feature>
<dbReference type="Pfam" id="PF01554">
    <property type="entry name" value="MatE"/>
    <property type="match status" value="2"/>
</dbReference>
<dbReference type="NCBIfam" id="TIGR00797">
    <property type="entry name" value="matE"/>
    <property type="match status" value="1"/>
</dbReference>
<feature type="transmembrane region" description="Helical" evidence="6">
    <location>
        <begin position="142"/>
        <end position="167"/>
    </location>
</feature>
<keyword evidence="3 6" id="KW-0812">Transmembrane</keyword>
<dbReference type="AlphaFoldDB" id="A0A9D4TFB2"/>
<reference evidence="8" key="1">
    <citation type="journal article" date="2019" name="Plant J.">
        <title>Chlorella vulgaris genome assembly and annotation reveals the molecular basis for metabolic acclimation to high light conditions.</title>
        <authorList>
            <person name="Cecchin M."/>
            <person name="Marcolungo L."/>
            <person name="Rossato M."/>
            <person name="Girolomoni L."/>
            <person name="Cosentino E."/>
            <person name="Cuine S."/>
            <person name="Li-Beisson Y."/>
            <person name="Delledonne M."/>
            <person name="Ballottari M."/>
        </authorList>
    </citation>
    <scope>NUCLEOTIDE SEQUENCE</scope>
    <source>
        <strain evidence="8">211/11P</strain>
    </source>
</reference>
<evidence type="ECO:0000256" key="3">
    <source>
        <dbReference type="ARBA" id="ARBA00022692"/>
    </source>
</evidence>
<reference evidence="8" key="2">
    <citation type="submission" date="2020-11" db="EMBL/GenBank/DDBJ databases">
        <authorList>
            <person name="Cecchin M."/>
            <person name="Marcolungo L."/>
            <person name="Rossato M."/>
            <person name="Girolomoni L."/>
            <person name="Cosentino E."/>
            <person name="Cuine S."/>
            <person name="Li-Beisson Y."/>
            <person name="Delledonne M."/>
            <person name="Ballottari M."/>
        </authorList>
    </citation>
    <scope>NUCLEOTIDE SEQUENCE</scope>
    <source>
        <strain evidence="8">211/11P</strain>
        <tissue evidence="8">Whole cell</tissue>
    </source>
</reference>
<dbReference type="CDD" id="cd13132">
    <property type="entry name" value="MATE_eukaryotic"/>
    <property type="match status" value="1"/>
</dbReference>
<feature type="transmembrane region" description="Helical" evidence="6">
    <location>
        <begin position="228"/>
        <end position="247"/>
    </location>
</feature>
<evidence type="ECO:0000313" key="9">
    <source>
        <dbReference type="Proteomes" id="UP001055712"/>
    </source>
</evidence>
<evidence type="ECO:0000256" key="1">
    <source>
        <dbReference type="ARBA" id="ARBA00004141"/>
    </source>
</evidence>
<feature type="transmembrane region" description="Helical" evidence="6">
    <location>
        <begin position="331"/>
        <end position="355"/>
    </location>
</feature>
<feature type="transmembrane region" description="Helical" evidence="6">
    <location>
        <begin position="370"/>
        <end position="394"/>
    </location>
</feature>
<evidence type="ECO:0000256" key="6">
    <source>
        <dbReference type="RuleBase" id="RU004914"/>
    </source>
</evidence>
<keyword evidence="5 6" id="KW-0472">Membrane</keyword>
<dbReference type="GO" id="GO:0016020">
    <property type="term" value="C:membrane"/>
    <property type="evidence" value="ECO:0007669"/>
    <property type="project" value="UniProtKB-SubCell"/>
</dbReference>
<keyword evidence="4 6" id="KW-1133">Transmembrane helix</keyword>
<name>A0A9D4TFB2_CHLVU</name>
<evidence type="ECO:0000256" key="5">
    <source>
        <dbReference type="ARBA" id="ARBA00023136"/>
    </source>
</evidence>
<comment type="subcellular location">
    <subcellularLocation>
        <location evidence="1">Membrane</location>
        <topology evidence="1">Multi-pass membrane protein</topology>
    </subcellularLocation>
</comment>
<protein>
    <recommendedName>
        <fullName evidence="6">Protein DETOXIFICATION</fullName>
    </recommendedName>
    <alternativeName>
        <fullName evidence="6">Multidrug and toxic compound extrusion protein</fullName>
    </alternativeName>
</protein>
<evidence type="ECO:0000256" key="2">
    <source>
        <dbReference type="ARBA" id="ARBA00010199"/>
    </source>
</evidence>
<dbReference type="GO" id="GO:0042910">
    <property type="term" value="F:xenobiotic transmembrane transporter activity"/>
    <property type="evidence" value="ECO:0007669"/>
    <property type="project" value="InterPro"/>
</dbReference>
<proteinExistence type="inferred from homology"/>
<feature type="transmembrane region" description="Helical" evidence="6">
    <location>
        <begin position="451"/>
        <end position="475"/>
    </location>
</feature>
<dbReference type="OrthoDB" id="2126698at2759"/>
<feature type="compositionally biased region" description="Acidic residues" evidence="7">
    <location>
        <begin position="12"/>
        <end position="26"/>
    </location>
</feature>
<comment type="similarity">
    <text evidence="2 6">Belongs to the multi antimicrobial extrusion (MATE) (TC 2.A.66.1) family.</text>
</comment>
<feature type="transmembrane region" description="Helical" evidence="6">
    <location>
        <begin position="415"/>
        <end position="436"/>
    </location>
</feature>
<feature type="transmembrane region" description="Helical" evidence="6">
    <location>
        <begin position="487"/>
        <end position="506"/>
    </location>
</feature>